<proteinExistence type="predicted"/>
<dbReference type="InterPro" id="IPR035903">
    <property type="entry name" value="HesB-like_dom_sf"/>
</dbReference>
<dbReference type="GO" id="GO:0051536">
    <property type="term" value="F:iron-sulfur cluster binding"/>
    <property type="evidence" value="ECO:0007669"/>
    <property type="project" value="InterPro"/>
</dbReference>
<evidence type="ECO:0008006" key="3">
    <source>
        <dbReference type="Google" id="ProtNLM"/>
    </source>
</evidence>
<name>A0AAD2DP47_9LAMI</name>
<dbReference type="Gene3D" id="2.60.300.12">
    <property type="entry name" value="HesB-like domain"/>
    <property type="match status" value="1"/>
</dbReference>
<evidence type="ECO:0000313" key="2">
    <source>
        <dbReference type="Proteomes" id="UP000834106"/>
    </source>
</evidence>
<organism evidence="1 2">
    <name type="scientific">Fraxinus pennsylvanica</name>
    <dbReference type="NCBI Taxonomy" id="56036"/>
    <lineage>
        <taxon>Eukaryota</taxon>
        <taxon>Viridiplantae</taxon>
        <taxon>Streptophyta</taxon>
        <taxon>Embryophyta</taxon>
        <taxon>Tracheophyta</taxon>
        <taxon>Spermatophyta</taxon>
        <taxon>Magnoliopsida</taxon>
        <taxon>eudicotyledons</taxon>
        <taxon>Gunneridae</taxon>
        <taxon>Pentapetalae</taxon>
        <taxon>asterids</taxon>
        <taxon>lamiids</taxon>
        <taxon>Lamiales</taxon>
        <taxon>Oleaceae</taxon>
        <taxon>Oleeae</taxon>
        <taxon>Fraxinus</taxon>
    </lineage>
</organism>
<dbReference type="PANTHER" id="PTHR47265">
    <property type="entry name" value="IRON-SULFUR ASSEMBLY PROTEIN ISCA, CHLOROPLASTIC"/>
    <property type="match status" value="1"/>
</dbReference>
<dbReference type="GO" id="GO:0030674">
    <property type="term" value="F:protein-macromolecule adaptor activity"/>
    <property type="evidence" value="ECO:0007669"/>
    <property type="project" value="TreeGrafter"/>
</dbReference>
<dbReference type="SUPFAM" id="SSF89360">
    <property type="entry name" value="HesB-like domain"/>
    <property type="match status" value="1"/>
</dbReference>
<protein>
    <recommendedName>
        <fullName evidence="3">Iron-sulfur cluster assembly protein</fullName>
    </recommendedName>
</protein>
<dbReference type="GO" id="GO:0009570">
    <property type="term" value="C:chloroplast stroma"/>
    <property type="evidence" value="ECO:0007669"/>
    <property type="project" value="TreeGrafter"/>
</dbReference>
<keyword evidence="2" id="KW-1185">Reference proteome</keyword>
<accession>A0AAD2DP47</accession>
<dbReference type="AlphaFoldDB" id="A0AAD2DP47"/>
<dbReference type="PANTHER" id="PTHR47265:SF1">
    <property type="entry name" value="IRON-SULFUR ASSEMBLY PROTEIN ISCA, CHLOROPLASTIC"/>
    <property type="match status" value="1"/>
</dbReference>
<gene>
    <name evidence="1" type="ORF">FPE_LOCUS9232</name>
</gene>
<dbReference type="Proteomes" id="UP000834106">
    <property type="component" value="Chromosome 5"/>
</dbReference>
<dbReference type="InterPro" id="IPR031108">
    <property type="entry name" value="IscA_plant_cyanobact"/>
</dbReference>
<evidence type="ECO:0000313" key="1">
    <source>
        <dbReference type="EMBL" id="CAI9761802.1"/>
    </source>
</evidence>
<sequence length="100" mass="10770">MSRLVEAPRLGAAVCGSDEAPRLWAANILLDEDWVNGDFNYKRPLLSVGSASVEAPPTSGGLAPAISLTDNALKHFNKLRSERNEDLCLRIGVRQGGCSY</sequence>
<dbReference type="GO" id="GO:0016226">
    <property type="term" value="P:iron-sulfur cluster assembly"/>
    <property type="evidence" value="ECO:0007669"/>
    <property type="project" value="InterPro"/>
</dbReference>
<reference evidence="1" key="1">
    <citation type="submission" date="2023-05" db="EMBL/GenBank/DDBJ databases">
        <authorList>
            <person name="Huff M."/>
        </authorList>
    </citation>
    <scope>NUCLEOTIDE SEQUENCE</scope>
</reference>
<dbReference type="EMBL" id="OU503040">
    <property type="protein sequence ID" value="CAI9761802.1"/>
    <property type="molecule type" value="Genomic_DNA"/>
</dbReference>